<evidence type="ECO:0000256" key="1">
    <source>
        <dbReference type="ARBA" id="ARBA00022679"/>
    </source>
</evidence>
<dbReference type="InterPro" id="IPR004701">
    <property type="entry name" value="PTS_EIIA_man-typ"/>
</dbReference>
<keyword evidence="1" id="KW-0808">Transferase</keyword>
<comment type="caution">
    <text evidence="3">The sequence shown here is derived from an EMBL/GenBank/DDBJ whole genome shotgun (WGS) entry which is preliminary data.</text>
</comment>
<dbReference type="InterPro" id="IPR051471">
    <property type="entry name" value="Bacterial_PTS_sugar_comp"/>
</dbReference>
<dbReference type="Gene3D" id="3.40.50.510">
    <property type="entry name" value="Phosphotransferase system, mannose-type IIA component"/>
    <property type="match status" value="1"/>
</dbReference>
<organism evidence="3">
    <name type="scientific">mine drainage metagenome</name>
    <dbReference type="NCBI Taxonomy" id="410659"/>
    <lineage>
        <taxon>unclassified sequences</taxon>
        <taxon>metagenomes</taxon>
        <taxon>ecological metagenomes</taxon>
    </lineage>
</organism>
<dbReference type="SUPFAM" id="SSF53062">
    <property type="entry name" value="PTS system fructose IIA component-like"/>
    <property type="match status" value="1"/>
</dbReference>
<evidence type="ECO:0000259" key="2">
    <source>
        <dbReference type="PROSITE" id="PS51096"/>
    </source>
</evidence>
<dbReference type="EMBL" id="MLJW01000006">
    <property type="protein sequence ID" value="OIR16888.1"/>
    <property type="molecule type" value="Genomic_DNA"/>
</dbReference>
<sequence length="142" mass="14875">MVGILLVTHNGLGDSLIDCVRHVLGEAPAHLKSLSVLASDDPQQKLAEGGSLVAQLNGGDGVLVLSDIYGATPSNIARQLCQQPDVRGVAGVNLPMLLRVTCCSEKTLEEMVHRAIEGGRECIVDMNSDMEGCNVATGCANH</sequence>
<dbReference type="GO" id="GO:0016740">
    <property type="term" value="F:transferase activity"/>
    <property type="evidence" value="ECO:0007669"/>
    <property type="project" value="UniProtKB-KW"/>
</dbReference>
<dbReference type="AlphaFoldDB" id="A0A1J5TL25"/>
<evidence type="ECO:0000313" key="3">
    <source>
        <dbReference type="EMBL" id="OIR16888.1"/>
    </source>
</evidence>
<name>A0A1J5TL25_9ZZZZ</name>
<dbReference type="PANTHER" id="PTHR33799:SF1">
    <property type="entry name" value="PTS SYSTEM MANNOSE-SPECIFIC EIIAB COMPONENT-RELATED"/>
    <property type="match status" value="1"/>
</dbReference>
<dbReference type="GO" id="GO:0016020">
    <property type="term" value="C:membrane"/>
    <property type="evidence" value="ECO:0007669"/>
    <property type="project" value="InterPro"/>
</dbReference>
<protein>
    <submittedName>
        <fullName evidence="3">PTS system mannose-specific EIIAB component</fullName>
    </submittedName>
</protein>
<dbReference type="PROSITE" id="PS51096">
    <property type="entry name" value="PTS_EIIA_TYPE_4"/>
    <property type="match status" value="1"/>
</dbReference>
<dbReference type="InterPro" id="IPR036662">
    <property type="entry name" value="PTS_EIIA_man-typ_sf"/>
</dbReference>
<dbReference type="PANTHER" id="PTHR33799">
    <property type="entry name" value="PTS PERMEASE-RELATED-RELATED"/>
    <property type="match status" value="1"/>
</dbReference>
<dbReference type="GO" id="GO:0009401">
    <property type="term" value="P:phosphoenolpyruvate-dependent sugar phosphotransferase system"/>
    <property type="evidence" value="ECO:0007669"/>
    <property type="project" value="InterPro"/>
</dbReference>
<feature type="domain" description="PTS EIIA type-4" evidence="2">
    <location>
        <begin position="1"/>
        <end position="123"/>
    </location>
</feature>
<reference evidence="3" key="1">
    <citation type="submission" date="2016-10" db="EMBL/GenBank/DDBJ databases">
        <title>Sequence of Gallionella enrichment culture.</title>
        <authorList>
            <person name="Poehlein A."/>
            <person name="Muehling M."/>
            <person name="Daniel R."/>
        </authorList>
    </citation>
    <scope>NUCLEOTIDE SEQUENCE</scope>
</reference>
<accession>A0A1J5TL25</accession>
<gene>
    <name evidence="3" type="primary">manX_1</name>
    <name evidence="3" type="ORF">GALL_27090</name>
</gene>
<dbReference type="Pfam" id="PF03610">
    <property type="entry name" value="EIIA-man"/>
    <property type="match status" value="1"/>
</dbReference>
<proteinExistence type="predicted"/>